<dbReference type="RefSeq" id="WP_203353468.1">
    <property type="nucleotide sequence ID" value="NZ_CP069127.1"/>
</dbReference>
<dbReference type="InterPro" id="IPR036390">
    <property type="entry name" value="WH_DNA-bd_sf"/>
</dbReference>
<sequence>MNTLAYGLLGLVARTPSSGYDLMLQLQPYWQAKHSQIYPLLAKLEQEGYMQFTRVHQTDRPDKKVYSITEKGEIALKLWLAEPTAEPVIRDELVLKAYCLQLTDEKAARAMFTERIEHCREQAESFMHIMQEMEQQTDGKHPDHPDHSAFSDYILLTWGYRRMQEDMKWCEWVLGLLEKGKADTE</sequence>
<dbReference type="InterPro" id="IPR036388">
    <property type="entry name" value="WH-like_DNA-bd_sf"/>
</dbReference>
<protein>
    <submittedName>
        <fullName evidence="3">PadR family transcriptional regulator</fullName>
    </submittedName>
</protein>
<accession>A0ABX7FL80</accession>
<dbReference type="InterPro" id="IPR005149">
    <property type="entry name" value="Tscrpt_reg_PadR_N"/>
</dbReference>
<dbReference type="SUPFAM" id="SSF46785">
    <property type="entry name" value="Winged helix' DNA-binding domain"/>
    <property type="match status" value="1"/>
</dbReference>
<dbReference type="InterPro" id="IPR018309">
    <property type="entry name" value="Tscrpt_reg_PadR_C"/>
</dbReference>
<dbReference type="Pfam" id="PF03551">
    <property type="entry name" value="PadR"/>
    <property type="match status" value="1"/>
</dbReference>
<evidence type="ECO:0000313" key="4">
    <source>
        <dbReference type="Proteomes" id="UP000596248"/>
    </source>
</evidence>
<proteinExistence type="predicted"/>
<keyword evidence="4" id="KW-1185">Reference proteome</keyword>
<evidence type="ECO:0000259" key="2">
    <source>
        <dbReference type="Pfam" id="PF10400"/>
    </source>
</evidence>
<dbReference type="Gene3D" id="1.10.10.10">
    <property type="entry name" value="Winged helix-like DNA-binding domain superfamily/Winged helix DNA-binding domain"/>
    <property type="match status" value="1"/>
</dbReference>
<dbReference type="Pfam" id="PF10400">
    <property type="entry name" value="Vir_act_alpha_C"/>
    <property type="match status" value="1"/>
</dbReference>
<feature type="domain" description="Transcription regulator PadR C-terminal" evidence="2">
    <location>
        <begin position="89"/>
        <end position="178"/>
    </location>
</feature>
<evidence type="ECO:0000259" key="1">
    <source>
        <dbReference type="Pfam" id="PF03551"/>
    </source>
</evidence>
<dbReference type="PANTHER" id="PTHR43252">
    <property type="entry name" value="TRANSCRIPTIONAL REGULATOR YQJI"/>
    <property type="match status" value="1"/>
</dbReference>
<dbReference type="Proteomes" id="UP000596248">
    <property type="component" value="Chromosome"/>
</dbReference>
<dbReference type="EMBL" id="CP069127">
    <property type="protein sequence ID" value="QRG66402.1"/>
    <property type="molecule type" value="Genomic_DNA"/>
</dbReference>
<evidence type="ECO:0000313" key="3">
    <source>
        <dbReference type="EMBL" id="QRG66402.1"/>
    </source>
</evidence>
<gene>
    <name evidence="3" type="ORF">JNE38_23130</name>
</gene>
<dbReference type="Gene3D" id="6.10.140.190">
    <property type="match status" value="1"/>
</dbReference>
<feature type="domain" description="Transcription regulator PadR N-terminal" evidence="1">
    <location>
        <begin position="8"/>
        <end position="77"/>
    </location>
</feature>
<organism evidence="3 4">
    <name type="scientific">Brevibacillus choshinensis</name>
    <dbReference type="NCBI Taxonomy" id="54911"/>
    <lineage>
        <taxon>Bacteria</taxon>
        <taxon>Bacillati</taxon>
        <taxon>Bacillota</taxon>
        <taxon>Bacilli</taxon>
        <taxon>Bacillales</taxon>
        <taxon>Paenibacillaceae</taxon>
        <taxon>Brevibacillus</taxon>
    </lineage>
</organism>
<dbReference type="PANTHER" id="PTHR43252:SF4">
    <property type="entry name" value="TRANSCRIPTIONAL REGULATORY PROTEIN"/>
    <property type="match status" value="1"/>
</dbReference>
<reference evidence="3 4" key="1">
    <citation type="submission" date="2021-01" db="EMBL/GenBank/DDBJ databases">
        <title>Identification of strong promoters based on the transcriptome of Brevibacillus choshinensis.</title>
        <authorList>
            <person name="Yao D."/>
            <person name="Zhang K."/>
            <person name="Wu J."/>
        </authorList>
    </citation>
    <scope>NUCLEOTIDE SEQUENCE [LARGE SCALE GENOMIC DNA]</scope>
    <source>
        <strain evidence="3 4">HPD31-SP3</strain>
    </source>
</reference>
<name>A0ABX7FL80_BRECH</name>